<dbReference type="GO" id="GO:0016020">
    <property type="term" value="C:membrane"/>
    <property type="evidence" value="ECO:0007669"/>
    <property type="project" value="TreeGrafter"/>
</dbReference>
<dbReference type="SUPFAM" id="SSF52087">
    <property type="entry name" value="CRAL/TRIO domain"/>
    <property type="match status" value="1"/>
</dbReference>
<feature type="domain" description="CRAL-TRIO" evidence="1">
    <location>
        <begin position="153"/>
        <end position="248"/>
    </location>
</feature>
<organism evidence="2">
    <name type="scientific">Culicoides sonorensis</name>
    <name type="common">Biting midge</name>
    <dbReference type="NCBI Taxonomy" id="179676"/>
    <lineage>
        <taxon>Eukaryota</taxon>
        <taxon>Metazoa</taxon>
        <taxon>Ecdysozoa</taxon>
        <taxon>Arthropoda</taxon>
        <taxon>Hexapoda</taxon>
        <taxon>Insecta</taxon>
        <taxon>Pterygota</taxon>
        <taxon>Neoptera</taxon>
        <taxon>Endopterygota</taxon>
        <taxon>Diptera</taxon>
        <taxon>Nematocera</taxon>
        <taxon>Chironomoidea</taxon>
        <taxon>Ceratopogonidae</taxon>
        <taxon>Ceratopogoninae</taxon>
        <taxon>Culicoides</taxon>
        <taxon>Monoculicoides</taxon>
    </lineage>
</organism>
<dbReference type="PANTHER" id="PTHR10174:SF213">
    <property type="entry name" value="CRAL-TRIO DOMAIN-CONTAINING PROTEIN"/>
    <property type="match status" value="1"/>
</dbReference>
<dbReference type="AlphaFoldDB" id="A0A336M2W0"/>
<dbReference type="InterPro" id="IPR001251">
    <property type="entry name" value="CRAL-TRIO_dom"/>
</dbReference>
<accession>A0A336M2W0</accession>
<dbReference type="PANTHER" id="PTHR10174">
    <property type="entry name" value="ALPHA-TOCOPHEROL TRANSFER PROTEIN-RELATED"/>
    <property type="match status" value="1"/>
</dbReference>
<dbReference type="Pfam" id="PF00650">
    <property type="entry name" value="CRAL_TRIO"/>
    <property type="match status" value="1"/>
</dbReference>
<dbReference type="OMA" id="EACKIRI"/>
<dbReference type="VEuPathDB" id="VectorBase:CSON010940"/>
<dbReference type="GO" id="GO:1902936">
    <property type="term" value="F:phosphatidylinositol bisphosphate binding"/>
    <property type="evidence" value="ECO:0007669"/>
    <property type="project" value="TreeGrafter"/>
</dbReference>
<dbReference type="CDD" id="cd00170">
    <property type="entry name" value="SEC14"/>
    <property type="match status" value="1"/>
</dbReference>
<dbReference type="SUPFAM" id="SSF46938">
    <property type="entry name" value="CRAL/TRIO N-terminal domain"/>
    <property type="match status" value="1"/>
</dbReference>
<sequence length="303" mass="35666">MLKTIAKFDAQALSERFPEFNQLDIDSIKSWLKKSLHLPRITDYEIFLFLHASHFSVEACKIRIDKFYTMRTHLKVIFEDRDVAKDEIRFYHEDYVFWKLPKKTTDGKYIFISKILNPNRFNFKMILKLMSFAGEVELWSNSNEICDGGYIFLVDLEHSRMAHLTQIDFVLNKHMLTYTAEAFPFRLGAVHYINVPSHMGKILNIVKSCLSQEITDKFHIYNSVHDLPATIPKAILPRDYEGGQEKSISELNDAHYDFLLNHREYFLEEAKIRRVNERLRLGKPSSELNLFGMEGNFKKLDID</sequence>
<evidence type="ECO:0000259" key="1">
    <source>
        <dbReference type="PROSITE" id="PS50191"/>
    </source>
</evidence>
<reference evidence="2" key="1">
    <citation type="submission" date="2018-07" db="EMBL/GenBank/DDBJ databases">
        <authorList>
            <person name="Quirk P.G."/>
            <person name="Krulwich T.A."/>
        </authorList>
    </citation>
    <scope>NUCLEOTIDE SEQUENCE</scope>
</reference>
<dbReference type="Gene3D" id="3.40.525.10">
    <property type="entry name" value="CRAL-TRIO lipid binding domain"/>
    <property type="match status" value="1"/>
</dbReference>
<dbReference type="InterPro" id="IPR036273">
    <property type="entry name" value="CRAL/TRIO_N_dom_sf"/>
</dbReference>
<dbReference type="PROSITE" id="PS50191">
    <property type="entry name" value="CRAL_TRIO"/>
    <property type="match status" value="1"/>
</dbReference>
<proteinExistence type="predicted"/>
<gene>
    <name evidence="2" type="primary">CSON010940</name>
</gene>
<evidence type="ECO:0000313" key="2">
    <source>
        <dbReference type="EMBL" id="SSX24572.1"/>
    </source>
</evidence>
<dbReference type="Gene3D" id="1.20.5.1200">
    <property type="entry name" value="Alpha-tocopherol transfer"/>
    <property type="match status" value="1"/>
</dbReference>
<protein>
    <submittedName>
        <fullName evidence="2">CSON010940 protein</fullName>
    </submittedName>
</protein>
<name>A0A336M2W0_CULSO</name>
<dbReference type="EMBL" id="UFQT01000459">
    <property type="protein sequence ID" value="SSX24572.1"/>
    <property type="molecule type" value="Genomic_DNA"/>
</dbReference>
<dbReference type="InterPro" id="IPR036865">
    <property type="entry name" value="CRAL-TRIO_dom_sf"/>
</dbReference>